<reference evidence="1 2" key="1">
    <citation type="submission" date="2019-09" db="EMBL/GenBank/DDBJ databases">
        <authorList>
            <person name="Chandra G."/>
            <person name="Truman W A."/>
        </authorList>
    </citation>
    <scope>NUCLEOTIDE SEQUENCE [LARGE SCALE GENOMIC DNA]</scope>
    <source>
        <strain evidence="1">PS943</strain>
    </source>
</reference>
<sequence length="226" mass="24593">MTSIPANLPHRHVDHETGHILHVDPITGDIIARKDMIRRKGPEAQYQAWAAQRRADANLTTDHATAQASLSKVVPVVEAVDPITKKSRGRPKTIFKNPAAAFMPFLVGPSVEQLACTGDKQDEEDDDHIAARAWVDDIIHGSILTSAKTSNGKINVKARAVIRALFLSEISAEACQTCEYSLRTAQRIAKAACHAAHGIASYIERHPALKAELEAELAVEALFRAS</sequence>
<organism evidence="1 2">
    <name type="scientific">Pseudomonas fluorescens</name>
    <dbReference type="NCBI Taxonomy" id="294"/>
    <lineage>
        <taxon>Bacteria</taxon>
        <taxon>Pseudomonadati</taxon>
        <taxon>Pseudomonadota</taxon>
        <taxon>Gammaproteobacteria</taxon>
        <taxon>Pseudomonadales</taxon>
        <taxon>Pseudomonadaceae</taxon>
        <taxon>Pseudomonas</taxon>
    </lineage>
</organism>
<protein>
    <submittedName>
        <fullName evidence="1">Uncharacterized protein</fullName>
    </submittedName>
</protein>
<gene>
    <name evidence="1" type="ORF">PS943_03160</name>
</gene>
<name>A0A5E7WE77_PSEFL</name>
<proteinExistence type="predicted"/>
<dbReference type="RefSeq" id="WP_150657130.1">
    <property type="nucleotide sequence ID" value="NZ_CABVJH010000005.1"/>
</dbReference>
<dbReference type="AlphaFoldDB" id="A0A5E7WE77"/>
<dbReference type="EMBL" id="CABVJH010000005">
    <property type="protein sequence ID" value="VVQ33081.1"/>
    <property type="molecule type" value="Genomic_DNA"/>
</dbReference>
<dbReference type="Proteomes" id="UP000325645">
    <property type="component" value="Unassembled WGS sequence"/>
</dbReference>
<accession>A0A5E7WE77</accession>
<evidence type="ECO:0000313" key="1">
    <source>
        <dbReference type="EMBL" id="VVQ33081.1"/>
    </source>
</evidence>
<evidence type="ECO:0000313" key="2">
    <source>
        <dbReference type="Proteomes" id="UP000325645"/>
    </source>
</evidence>